<evidence type="ECO:0000256" key="4">
    <source>
        <dbReference type="ARBA" id="ARBA00022679"/>
    </source>
</evidence>
<dbReference type="PANTHER" id="PTHR24421">
    <property type="entry name" value="NITRATE/NITRITE SENSOR PROTEIN NARX-RELATED"/>
    <property type="match status" value="1"/>
</dbReference>
<dbReference type="InterPro" id="IPR003594">
    <property type="entry name" value="HATPase_dom"/>
</dbReference>
<dbReference type="NCBIfam" id="TIGR00229">
    <property type="entry name" value="sensory_box"/>
    <property type="match status" value="1"/>
</dbReference>
<dbReference type="GO" id="GO:0000155">
    <property type="term" value="F:phosphorelay sensor kinase activity"/>
    <property type="evidence" value="ECO:0007669"/>
    <property type="project" value="InterPro"/>
</dbReference>
<dbReference type="GO" id="GO:0005524">
    <property type="term" value="F:ATP binding"/>
    <property type="evidence" value="ECO:0007669"/>
    <property type="project" value="UniProtKB-KW"/>
</dbReference>
<sequence length="374" mass="41665">MKDHESMYKEIIEAMEEGVIVYNAEGKIEVVNTNVEKVFGYKKEELIGQPIKILIPGIKLIDDNDTTSSSANFGDISGKKAITQVQMFSKKGIQLDSRVKFTPINNNRTVIFLSGINEIDQYFEKKMREISLAHIDDHITQEDRRTGTIHGYEVATSNQKNSTKPITDALLTGIEEERKRIAGELHDGLVQTLSAVSLNLKSLQESVDDLHETEQKSFDEALGLLSLAINETQAISHDLMPPAIERVGLSKSLKHLAENINRNSTTSVIADIQQVDEMLSGFHMLNIYRIVQELVQNSIKHANAGSLHISLKKEADSIKVKVEDDGNGFHFQETQQAGIGLRNIQLRVKSMDGKIVVNSTKLGTKIKILIPIVL</sequence>
<feature type="domain" description="Histidine kinase" evidence="9">
    <location>
        <begin position="184"/>
        <end position="374"/>
    </location>
</feature>
<dbReference type="EMBL" id="JAEQBW010000001">
    <property type="protein sequence ID" value="MBK6264460.1"/>
    <property type="molecule type" value="Genomic_DNA"/>
</dbReference>
<proteinExistence type="predicted"/>
<dbReference type="PROSITE" id="PS50112">
    <property type="entry name" value="PAS"/>
    <property type="match status" value="1"/>
</dbReference>
<protein>
    <recommendedName>
        <fullName evidence="2">histidine kinase</fullName>
        <ecNumber evidence="2">2.7.13.3</ecNumber>
    </recommendedName>
</protein>
<keyword evidence="6" id="KW-0418">Kinase</keyword>
<evidence type="ECO:0000256" key="2">
    <source>
        <dbReference type="ARBA" id="ARBA00012438"/>
    </source>
</evidence>
<dbReference type="SMART" id="SM00091">
    <property type="entry name" value="PAS"/>
    <property type="match status" value="1"/>
</dbReference>
<evidence type="ECO:0000256" key="3">
    <source>
        <dbReference type="ARBA" id="ARBA00022553"/>
    </source>
</evidence>
<comment type="caution">
    <text evidence="11">The sequence shown here is derived from an EMBL/GenBank/DDBJ whole genome shotgun (WGS) entry which is preliminary data.</text>
</comment>
<accession>A0A935C6M7</accession>
<dbReference type="Pfam" id="PF02518">
    <property type="entry name" value="HATPase_c"/>
    <property type="match status" value="1"/>
</dbReference>
<dbReference type="InterPro" id="IPR050482">
    <property type="entry name" value="Sensor_HK_TwoCompSys"/>
</dbReference>
<dbReference type="Pfam" id="PF07730">
    <property type="entry name" value="HisKA_3"/>
    <property type="match status" value="1"/>
</dbReference>
<dbReference type="SMART" id="SM00387">
    <property type="entry name" value="HATPase_c"/>
    <property type="match status" value="1"/>
</dbReference>
<comment type="catalytic activity">
    <reaction evidence="1">
        <text>ATP + protein L-histidine = ADP + protein N-phospho-L-histidine.</text>
        <dbReference type="EC" id="2.7.13.3"/>
    </reaction>
</comment>
<evidence type="ECO:0000313" key="11">
    <source>
        <dbReference type="EMBL" id="MBK6264460.1"/>
    </source>
</evidence>
<dbReference type="InterPro" id="IPR000014">
    <property type="entry name" value="PAS"/>
</dbReference>
<keyword evidence="4" id="KW-0808">Transferase</keyword>
<evidence type="ECO:0000256" key="8">
    <source>
        <dbReference type="ARBA" id="ARBA00023012"/>
    </source>
</evidence>
<evidence type="ECO:0000256" key="6">
    <source>
        <dbReference type="ARBA" id="ARBA00022777"/>
    </source>
</evidence>
<evidence type="ECO:0000256" key="5">
    <source>
        <dbReference type="ARBA" id="ARBA00022741"/>
    </source>
</evidence>
<dbReference type="SUPFAM" id="SSF55874">
    <property type="entry name" value="ATPase domain of HSP90 chaperone/DNA topoisomerase II/histidine kinase"/>
    <property type="match status" value="1"/>
</dbReference>
<dbReference type="InterPro" id="IPR011712">
    <property type="entry name" value="Sig_transdc_His_kin_sub3_dim/P"/>
</dbReference>
<keyword evidence="5" id="KW-0547">Nucleotide-binding</keyword>
<dbReference type="InterPro" id="IPR005467">
    <property type="entry name" value="His_kinase_dom"/>
</dbReference>
<organism evidence="11 12">
    <name type="scientific">Marivirga aurantiaca</name>
    <dbReference type="NCBI Taxonomy" id="2802615"/>
    <lineage>
        <taxon>Bacteria</taxon>
        <taxon>Pseudomonadati</taxon>
        <taxon>Bacteroidota</taxon>
        <taxon>Cytophagia</taxon>
        <taxon>Cytophagales</taxon>
        <taxon>Marivirgaceae</taxon>
        <taxon>Marivirga</taxon>
    </lineage>
</organism>
<keyword evidence="3" id="KW-0597">Phosphoprotein</keyword>
<dbReference type="Pfam" id="PF00989">
    <property type="entry name" value="PAS"/>
    <property type="match status" value="1"/>
</dbReference>
<dbReference type="Gene3D" id="1.20.5.1930">
    <property type="match status" value="1"/>
</dbReference>
<evidence type="ECO:0000259" key="10">
    <source>
        <dbReference type="PROSITE" id="PS50112"/>
    </source>
</evidence>
<feature type="domain" description="PAS" evidence="10">
    <location>
        <begin position="4"/>
        <end position="49"/>
    </location>
</feature>
<dbReference type="Gene3D" id="3.30.450.20">
    <property type="entry name" value="PAS domain"/>
    <property type="match status" value="1"/>
</dbReference>
<dbReference type="GO" id="GO:0006355">
    <property type="term" value="P:regulation of DNA-templated transcription"/>
    <property type="evidence" value="ECO:0007669"/>
    <property type="project" value="InterPro"/>
</dbReference>
<evidence type="ECO:0000256" key="1">
    <source>
        <dbReference type="ARBA" id="ARBA00000085"/>
    </source>
</evidence>
<dbReference type="CDD" id="cd00130">
    <property type="entry name" value="PAS"/>
    <property type="match status" value="1"/>
</dbReference>
<dbReference type="GO" id="GO:0046983">
    <property type="term" value="F:protein dimerization activity"/>
    <property type="evidence" value="ECO:0007669"/>
    <property type="project" value="InterPro"/>
</dbReference>
<dbReference type="InterPro" id="IPR013767">
    <property type="entry name" value="PAS_fold"/>
</dbReference>
<dbReference type="Proteomes" id="UP000611723">
    <property type="component" value="Unassembled WGS sequence"/>
</dbReference>
<evidence type="ECO:0000259" key="9">
    <source>
        <dbReference type="PROSITE" id="PS50109"/>
    </source>
</evidence>
<dbReference type="EC" id="2.7.13.3" evidence="2"/>
<name>A0A935C6M7_9BACT</name>
<dbReference type="GO" id="GO:0016020">
    <property type="term" value="C:membrane"/>
    <property type="evidence" value="ECO:0007669"/>
    <property type="project" value="InterPro"/>
</dbReference>
<gene>
    <name evidence="11" type="ORF">JKA74_05375</name>
</gene>
<dbReference type="InterPro" id="IPR035965">
    <property type="entry name" value="PAS-like_dom_sf"/>
</dbReference>
<dbReference type="AlphaFoldDB" id="A0A935C6M7"/>
<dbReference type="SUPFAM" id="SSF55785">
    <property type="entry name" value="PYP-like sensor domain (PAS domain)"/>
    <property type="match status" value="1"/>
</dbReference>
<keyword evidence="12" id="KW-1185">Reference proteome</keyword>
<keyword evidence="7" id="KW-0067">ATP-binding</keyword>
<dbReference type="CDD" id="cd16917">
    <property type="entry name" value="HATPase_UhpB-NarQ-NarX-like"/>
    <property type="match status" value="1"/>
</dbReference>
<evidence type="ECO:0000256" key="7">
    <source>
        <dbReference type="ARBA" id="ARBA00022840"/>
    </source>
</evidence>
<dbReference type="PANTHER" id="PTHR24421:SF10">
    <property type="entry name" value="NITRATE_NITRITE SENSOR PROTEIN NARQ"/>
    <property type="match status" value="1"/>
</dbReference>
<dbReference type="RefSeq" id="WP_201430121.1">
    <property type="nucleotide sequence ID" value="NZ_JAEQBW010000001.1"/>
</dbReference>
<dbReference type="PROSITE" id="PS50109">
    <property type="entry name" value="HIS_KIN"/>
    <property type="match status" value="1"/>
</dbReference>
<dbReference type="InterPro" id="IPR036890">
    <property type="entry name" value="HATPase_C_sf"/>
</dbReference>
<evidence type="ECO:0000313" key="12">
    <source>
        <dbReference type="Proteomes" id="UP000611723"/>
    </source>
</evidence>
<keyword evidence="8" id="KW-0902">Two-component regulatory system</keyword>
<dbReference type="Gene3D" id="3.30.565.10">
    <property type="entry name" value="Histidine kinase-like ATPase, C-terminal domain"/>
    <property type="match status" value="1"/>
</dbReference>
<reference evidence="11" key="1">
    <citation type="submission" date="2021-01" db="EMBL/GenBank/DDBJ databases">
        <title>Marivirga aurantiaca sp. nov., isolated from intertidal surface sediments.</title>
        <authorList>
            <person name="Zhang M."/>
        </authorList>
    </citation>
    <scope>NUCLEOTIDE SEQUENCE</scope>
    <source>
        <strain evidence="11">S37H4</strain>
    </source>
</reference>